<dbReference type="Proteomes" id="UP001352852">
    <property type="component" value="Unassembled WGS sequence"/>
</dbReference>
<sequence length="114" mass="12714">MTYYSTLLQQLPQELPSFSLSCLHPSQCGLDHPPNRTGPDCNQQSGLQRGSSGLTFPPSRTYKSGKGHLTSLQTPHILHTNCLEFYLQVALQRQLLPPGCFSVEHLIENQTTSY</sequence>
<evidence type="ECO:0000256" key="1">
    <source>
        <dbReference type="SAM" id="MobiDB-lite"/>
    </source>
</evidence>
<organism evidence="2 3">
    <name type="scientific">Characodon lateralis</name>
    <dbReference type="NCBI Taxonomy" id="208331"/>
    <lineage>
        <taxon>Eukaryota</taxon>
        <taxon>Metazoa</taxon>
        <taxon>Chordata</taxon>
        <taxon>Craniata</taxon>
        <taxon>Vertebrata</taxon>
        <taxon>Euteleostomi</taxon>
        <taxon>Actinopterygii</taxon>
        <taxon>Neopterygii</taxon>
        <taxon>Teleostei</taxon>
        <taxon>Neoteleostei</taxon>
        <taxon>Acanthomorphata</taxon>
        <taxon>Ovalentaria</taxon>
        <taxon>Atherinomorphae</taxon>
        <taxon>Cyprinodontiformes</taxon>
        <taxon>Goodeidae</taxon>
        <taxon>Characodon</taxon>
    </lineage>
</organism>
<protein>
    <submittedName>
        <fullName evidence="2">Uncharacterized protein</fullName>
    </submittedName>
</protein>
<feature type="region of interest" description="Disordered" evidence="1">
    <location>
        <begin position="33"/>
        <end position="58"/>
    </location>
</feature>
<evidence type="ECO:0000313" key="2">
    <source>
        <dbReference type="EMBL" id="MED6269115.1"/>
    </source>
</evidence>
<reference evidence="2 3" key="1">
    <citation type="submission" date="2021-06" db="EMBL/GenBank/DDBJ databases">
        <authorList>
            <person name="Palmer J.M."/>
        </authorList>
    </citation>
    <scope>NUCLEOTIDE SEQUENCE [LARGE SCALE GENOMIC DNA]</scope>
    <source>
        <strain evidence="2 3">CL_MEX2019</strain>
        <tissue evidence="2">Muscle</tissue>
    </source>
</reference>
<keyword evidence="3" id="KW-1185">Reference proteome</keyword>
<accession>A0ABU7D4R2</accession>
<feature type="compositionally biased region" description="Polar residues" evidence="1">
    <location>
        <begin position="40"/>
        <end position="54"/>
    </location>
</feature>
<proteinExistence type="predicted"/>
<comment type="caution">
    <text evidence="2">The sequence shown here is derived from an EMBL/GenBank/DDBJ whole genome shotgun (WGS) entry which is preliminary data.</text>
</comment>
<name>A0ABU7D4R2_9TELE</name>
<dbReference type="EMBL" id="JAHUTJ010012546">
    <property type="protein sequence ID" value="MED6269115.1"/>
    <property type="molecule type" value="Genomic_DNA"/>
</dbReference>
<gene>
    <name evidence="2" type="ORF">CHARACLAT_029898</name>
</gene>
<evidence type="ECO:0000313" key="3">
    <source>
        <dbReference type="Proteomes" id="UP001352852"/>
    </source>
</evidence>